<reference evidence="1" key="1">
    <citation type="submission" date="2021-01" db="EMBL/GenBank/DDBJ databases">
        <authorList>
            <person name="Corre E."/>
            <person name="Pelletier E."/>
            <person name="Niang G."/>
            <person name="Scheremetjew M."/>
            <person name="Finn R."/>
            <person name="Kale V."/>
            <person name="Holt S."/>
            <person name="Cochrane G."/>
            <person name="Meng A."/>
            <person name="Brown T."/>
            <person name="Cohen L."/>
        </authorList>
    </citation>
    <scope>NUCLEOTIDE SEQUENCE</scope>
    <source>
        <strain evidence="1">UIO037</strain>
    </source>
</reference>
<dbReference type="PANTHER" id="PTHR16052">
    <property type="entry name" value="TBCC DOMAIN-CONTAINING PROTEIN 1"/>
    <property type="match status" value="1"/>
</dbReference>
<protein>
    <submittedName>
        <fullName evidence="1">Uncharacterized protein</fullName>
    </submittedName>
</protein>
<dbReference type="PANTHER" id="PTHR16052:SF0">
    <property type="entry name" value="TBCC DOMAIN-CONTAINING PROTEIN 1"/>
    <property type="match status" value="1"/>
</dbReference>
<sequence length="128" mass="13727">MRNAAVSGSLEQNCWGRPAEVHTDKAESAYTLLPPAKYLPFAVPIDAAAVDGCGGGALAAAAPLELPREYAEALHAHAERLARYQAELAALSCSAETRREVHTVLAACFKDWLTRTGNMRQVHDLVGQ</sequence>
<name>A0A7S4JE39_9EUKA</name>
<dbReference type="AlphaFoldDB" id="A0A7S4JE39"/>
<dbReference type="EMBL" id="HBKO01036165">
    <property type="protein sequence ID" value="CAE2260741.1"/>
    <property type="molecule type" value="Transcribed_RNA"/>
</dbReference>
<gene>
    <name evidence="1" type="ORF">CPOL0286_LOCUS16491</name>
</gene>
<proteinExistence type="predicted"/>
<organism evidence="1">
    <name type="scientific">Prymnesium polylepis</name>
    <dbReference type="NCBI Taxonomy" id="72548"/>
    <lineage>
        <taxon>Eukaryota</taxon>
        <taxon>Haptista</taxon>
        <taxon>Haptophyta</taxon>
        <taxon>Prymnesiophyceae</taxon>
        <taxon>Prymnesiales</taxon>
        <taxon>Prymnesiaceae</taxon>
        <taxon>Prymnesium</taxon>
    </lineage>
</organism>
<accession>A0A7S4JE39</accession>
<dbReference type="InterPro" id="IPR039589">
    <property type="entry name" value="TBCC1"/>
</dbReference>
<evidence type="ECO:0000313" key="1">
    <source>
        <dbReference type="EMBL" id="CAE2260741.1"/>
    </source>
</evidence>